<evidence type="ECO:0000256" key="1">
    <source>
        <dbReference type="SAM" id="MobiDB-lite"/>
    </source>
</evidence>
<dbReference type="AlphaFoldDB" id="A0A8X7BWD1"/>
<name>A0A8X7BWD1_9ARAC</name>
<comment type="caution">
    <text evidence="2">The sequence shown here is derived from an EMBL/GenBank/DDBJ whole genome shotgun (WGS) entry which is preliminary data.</text>
</comment>
<feature type="region of interest" description="Disordered" evidence="1">
    <location>
        <begin position="1"/>
        <end position="27"/>
    </location>
</feature>
<proteinExistence type="predicted"/>
<organism evidence="2 3">
    <name type="scientific">Trichonephila inaurata madagascariensis</name>
    <dbReference type="NCBI Taxonomy" id="2747483"/>
    <lineage>
        <taxon>Eukaryota</taxon>
        <taxon>Metazoa</taxon>
        <taxon>Ecdysozoa</taxon>
        <taxon>Arthropoda</taxon>
        <taxon>Chelicerata</taxon>
        <taxon>Arachnida</taxon>
        <taxon>Araneae</taxon>
        <taxon>Araneomorphae</taxon>
        <taxon>Entelegynae</taxon>
        <taxon>Araneoidea</taxon>
        <taxon>Nephilidae</taxon>
        <taxon>Trichonephila</taxon>
        <taxon>Trichonephila inaurata</taxon>
    </lineage>
</organism>
<accession>A0A8X7BWD1</accession>
<feature type="compositionally biased region" description="Polar residues" evidence="1">
    <location>
        <begin position="1"/>
        <end position="15"/>
    </location>
</feature>
<protein>
    <submittedName>
        <fullName evidence="2">Uncharacterized protein</fullName>
    </submittedName>
</protein>
<sequence>MNLTNPHYHWQSISGNDIKDPTSHVPALSQKPLNRLAIGMQKMVLVTTNKARNDFKYNNKPKKRLPIKASSMNLRYAEMEYFPRQTENAAQRCEMELCSCE</sequence>
<reference evidence="2" key="1">
    <citation type="submission" date="2020-08" db="EMBL/GenBank/DDBJ databases">
        <title>Multicomponent nature underlies the extraordinary mechanical properties of spider dragline silk.</title>
        <authorList>
            <person name="Kono N."/>
            <person name="Nakamura H."/>
            <person name="Mori M."/>
            <person name="Yoshida Y."/>
            <person name="Ohtoshi R."/>
            <person name="Malay A.D."/>
            <person name="Moran D.A.P."/>
            <person name="Tomita M."/>
            <person name="Numata K."/>
            <person name="Arakawa K."/>
        </authorList>
    </citation>
    <scope>NUCLEOTIDE SEQUENCE</scope>
</reference>
<evidence type="ECO:0000313" key="3">
    <source>
        <dbReference type="Proteomes" id="UP000886998"/>
    </source>
</evidence>
<dbReference type="Proteomes" id="UP000886998">
    <property type="component" value="Unassembled WGS sequence"/>
</dbReference>
<gene>
    <name evidence="2" type="ORF">TNIN_322321</name>
</gene>
<dbReference type="EMBL" id="BMAV01004900">
    <property type="protein sequence ID" value="GFY45528.1"/>
    <property type="molecule type" value="Genomic_DNA"/>
</dbReference>
<keyword evidence="3" id="KW-1185">Reference proteome</keyword>
<evidence type="ECO:0000313" key="2">
    <source>
        <dbReference type="EMBL" id="GFY45528.1"/>
    </source>
</evidence>